<proteinExistence type="predicted"/>
<name>A0A6I6JP05_9BACT</name>
<organism evidence="1 2">
    <name type="scientific">Maribellus comscasis</name>
    <dbReference type="NCBI Taxonomy" id="2681766"/>
    <lineage>
        <taxon>Bacteria</taxon>
        <taxon>Pseudomonadati</taxon>
        <taxon>Bacteroidota</taxon>
        <taxon>Bacteroidia</taxon>
        <taxon>Marinilabiliales</taxon>
        <taxon>Prolixibacteraceae</taxon>
        <taxon>Maribellus</taxon>
    </lineage>
</organism>
<evidence type="ECO:0000313" key="1">
    <source>
        <dbReference type="EMBL" id="QGY42849.1"/>
    </source>
</evidence>
<dbReference type="Gene3D" id="1.10.340.20">
    <property type="entry name" value="Apc36109-like domain"/>
    <property type="match status" value="1"/>
</dbReference>
<dbReference type="RefSeq" id="WP_158863392.1">
    <property type="nucleotide sequence ID" value="NZ_CP046401.1"/>
</dbReference>
<protein>
    <submittedName>
        <fullName evidence="1">Uncharacterized protein</fullName>
    </submittedName>
</protein>
<gene>
    <name evidence="1" type="ORF">GM418_04020</name>
</gene>
<reference evidence="1 2" key="1">
    <citation type="submission" date="2019-11" db="EMBL/GenBank/DDBJ databases">
        <authorList>
            <person name="Zheng R.K."/>
            <person name="Sun C.M."/>
        </authorList>
    </citation>
    <scope>NUCLEOTIDE SEQUENCE [LARGE SCALE GENOMIC DNA]</scope>
    <source>
        <strain evidence="1 2">WC007</strain>
    </source>
</reference>
<dbReference type="KEGG" id="mcos:GM418_04020"/>
<dbReference type="InterPro" id="IPR023162">
    <property type="entry name" value="Apc36109-like_dom_sf"/>
</dbReference>
<dbReference type="Proteomes" id="UP000428260">
    <property type="component" value="Chromosome"/>
</dbReference>
<dbReference type="EMBL" id="CP046401">
    <property type="protein sequence ID" value="QGY42849.1"/>
    <property type="molecule type" value="Genomic_DNA"/>
</dbReference>
<accession>A0A6I6JP05</accession>
<sequence length="103" mass="12229">MTNFQESKEYKDRLEKIEKIKNILTNWNPLGEQAKSVSDLDNYDTEANDIYFHFVSEIDFQKSKNPLKRIQTITKEVLNEAFNLWLSDKECEKPAKNIMEILK</sequence>
<dbReference type="AlphaFoldDB" id="A0A6I6JP05"/>
<evidence type="ECO:0000313" key="2">
    <source>
        <dbReference type="Proteomes" id="UP000428260"/>
    </source>
</evidence>
<dbReference type="SUPFAM" id="SSF116922">
    <property type="entry name" value="YugE-like"/>
    <property type="match status" value="1"/>
</dbReference>
<keyword evidence="2" id="KW-1185">Reference proteome</keyword>